<keyword evidence="4" id="KW-0285">Flavoprotein</keyword>
<evidence type="ECO:0000256" key="1">
    <source>
        <dbReference type="ARBA" id="ARBA00001917"/>
    </source>
</evidence>
<dbReference type="OrthoDB" id="9778912at2"/>
<evidence type="ECO:0000256" key="8">
    <source>
        <dbReference type="ARBA" id="ARBA00031155"/>
    </source>
</evidence>
<dbReference type="AlphaFoldDB" id="A0A563EGH4"/>
<evidence type="ECO:0000313" key="11">
    <source>
        <dbReference type="Proteomes" id="UP000316639"/>
    </source>
</evidence>
<dbReference type="GO" id="GO:0009636">
    <property type="term" value="P:response to toxic substance"/>
    <property type="evidence" value="ECO:0007669"/>
    <property type="project" value="UniProtKB-KW"/>
</dbReference>
<comment type="similarity">
    <text evidence="2">Belongs to the nitronate monooxygenase family. NMO class I subfamily.</text>
</comment>
<name>A0A563EGH4_9PSEU</name>
<keyword evidence="5" id="KW-0288">FMN</keyword>
<keyword evidence="11" id="KW-1185">Reference proteome</keyword>
<dbReference type="Gene3D" id="3.20.20.70">
    <property type="entry name" value="Aldolase class I"/>
    <property type="match status" value="1"/>
</dbReference>
<protein>
    <recommendedName>
        <fullName evidence="8">Propionate 3-nitronate monooxygenase</fullName>
    </recommendedName>
</protein>
<proteinExistence type="inferred from homology"/>
<sequence>MFDALAVPVIAAPMAGGVSTPRLVAEVCDAGGLGFLAAGYLTVEALADQIRRTTELTDRPFAVNLFVPGTRPTTDLTGYRDRVRAQARQFGVEPGEPRWDDDNYGSKLELVLAQRIPIVSFTFGLPDADDVQRLHAAGTTIIITVTTPSEARQAQQIGADALCVQGADAGAHRGTFSDDGISPGGGELYGTLAALRLVAGVVDLPLIATGGLMHGADVAAVLTAGAVAAQLGTAFLGCPEAGTQPAHREALAEGARRTALTRAFSGRPARAMVNRFLIENTSHAPAAYPNVNHLTKPVRATGEVEVMSLYAGTTYPLATAEPAADVVRRIDAEMRDAINSVAARFARD</sequence>
<keyword evidence="7 10" id="KW-0503">Monooxygenase</keyword>
<dbReference type="InterPro" id="IPR013785">
    <property type="entry name" value="Aldolase_TIM"/>
</dbReference>
<evidence type="ECO:0000313" key="10">
    <source>
        <dbReference type="EMBL" id="TWP45278.1"/>
    </source>
</evidence>
<organism evidence="10 11">
    <name type="scientific">Lentzea tibetensis</name>
    <dbReference type="NCBI Taxonomy" id="2591470"/>
    <lineage>
        <taxon>Bacteria</taxon>
        <taxon>Bacillati</taxon>
        <taxon>Actinomycetota</taxon>
        <taxon>Actinomycetes</taxon>
        <taxon>Pseudonocardiales</taxon>
        <taxon>Pseudonocardiaceae</taxon>
        <taxon>Lentzea</taxon>
    </lineage>
</organism>
<dbReference type="PANTHER" id="PTHR42747">
    <property type="entry name" value="NITRONATE MONOOXYGENASE-RELATED"/>
    <property type="match status" value="1"/>
</dbReference>
<evidence type="ECO:0000256" key="5">
    <source>
        <dbReference type="ARBA" id="ARBA00022643"/>
    </source>
</evidence>
<comment type="caution">
    <text evidence="10">The sequence shown here is derived from an EMBL/GenBank/DDBJ whole genome shotgun (WGS) entry which is preliminary data.</text>
</comment>
<dbReference type="RefSeq" id="WP_146360082.1">
    <property type="nucleotide sequence ID" value="NZ_VOBR01000042.1"/>
</dbReference>
<dbReference type="GO" id="GO:0018580">
    <property type="term" value="F:nitronate monooxygenase activity"/>
    <property type="evidence" value="ECO:0007669"/>
    <property type="project" value="InterPro"/>
</dbReference>
<evidence type="ECO:0000256" key="2">
    <source>
        <dbReference type="ARBA" id="ARBA00009881"/>
    </source>
</evidence>
<comment type="catalytic activity">
    <reaction evidence="9">
        <text>3 propionate 3-nitronate + 3 O2 + H2O = 3 3-oxopropanoate + 2 nitrate + nitrite + H2O2 + 3 H(+)</text>
        <dbReference type="Rhea" id="RHEA:57332"/>
        <dbReference type="ChEBI" id="CHEBI:15377"/>
        <dbReference type="ChEBI" id="CHEBI:15378"/>
        <dbReference type="ChEBI" id="CHEBI:15379"/>
        <dbReference type="ChEBI" id="CHEBI:16240"/>
        <dbReference type="ChEBI" id="CHEBI:16301"/>
        <dbReference type="ChEBI" id="CHEBI:17632"/>
        <dbReference type="ChEBI" id="CHEBI:33190"/>
        <dbReference type="ChEBI" id="CHEBI:136067"/>
    </reaction>
</comment>
<dbReference type="InterPro" id="IPR004136">
    <property type="entry name" value="NMO"/>
</dbReference>
<gene>
    <name evidence="10" type="ORF">FKR81_39460</name>
</gene>
<evidence type="ECO:0000256" key="4">
    <source>
        <dbReference type="ARBA" id="ARBA00022630"/>
    </source>
</evidence>
<dbReference type="Proteomes" id="UP000316639">
    <property type="component" value="Unassembled WGS sequence"/>
</dbReference>
<keyword evidence="3" id="KW-0216">Detoxification</keyword>
<reference evidence="10 11" key="1">
    <citation type="submission" date="2019-07" db="EMBL/GenBank/DDBJ databases">
        <title>Lentzea xizangensis sp. nov., isolated from Qinghai-Tibetan Plateau Soils.</title>
        <authorList>
            <person name="Huang J."/>
        </authorList>
    </citation>
    <scope>NUCLEOTIDE SEQUENCE [LARGE SCALE GENOMIC DNA]</scope>
    <source>
        <strain evidence="10 11">FXJ1.1311</strain>
    </source>
</reference>
<evidence type="ECO:0000256" key="3">
    <source>
        <dbReference type="ARBA" id="ARBA00022575"/>
    </source>
</evidence>
<evidence type="ECO:0000256" key="6">
    <source>
        <dbReference type="ARBA" id="ARBA00023002"/>
    </source>
</evidence>
<evidence type="ECO:0000256" key="9">
    <source>
        <dbReference type="ARBA" id="ARBA00049401"/>
    </source>
</evidence>
<keyword evidence="6" id="KW-0560">Oxidoreductase</keyword>
<dbReference type="SUPFAM" id="SSF51412">
    <property type="entry name" value="Inosine monophosphate dehydrogenase (IMPDH)"/>
    <property type="match status" value="1"/>
</dbReference>
<dbReference type="EMBL" id="VOBR01000042">
    <property type="protein sequence ID" value="TWP45278.1"/>
    <property type="molecule type" value="Genomic_DNA"/>
</dbReference>
<evidence type="ECO:0000256" key="7">
    <source>
        <dbReference type="ARBA" id="ARBA00023033"/>
    </source>
</evidence>
<dbReference type="CDD" id="cd04730">
    <property type="entry name" value="NPD_like"/>
    <property type="match status" value="1"/>
</dbReference>
<comment type="cofactor">
    <cofactor evidence="1">
        <name>FMN</name>
        <dbReference type="ChEBI" id="CHEBI:58210"/>
    </cofactor>
</comment>
<dbReference type="Pfam" id="PF03060">
    <property type="entry name" value="NMO"/>
    <property type="match status" value="1"/>
</dbReference>
<dbReference type="PANTHER" id="PTHR42747:SF3">
    <property type="entry name" value="NITRONATE MONOOXYGENASE-RELATED"/>
    <property type="match status" value="1"/>
</dbReference>
<accession>A0A563EGH4</accession>